<dbReference type="RefSeq" id="WP_210224373.1">
    <property type="nucleotide sequence ID" value="NZ_CP072801.1"/>
</dbReference>
<dbReference type="EMBL" id="CP072801">
    <property type="protein sequence ID" value="QTR48152.1"/>
    <property type="molecule type" value="Genomic_DNA"/>
</dbReference>
<dbReference type="Proteomes" id="UP000672039">
    <property type="component" value="Chromosome"/>
</dbReference>
<evidence type="ECO:0000313" key="1">
    <source>
        <dbReference type="EMBL" id="QTR48152.1"/>
    </source>
</evidence>
<proteinExistence type="predicted"/>
<accession>A0ABX7WYN7</accession>
<keyword evidence="2" id="KW-1185">Reference proteome</keyword>
<name>A0ABX7WYN7_9GAMM</name>
<reference evidence="1 2" key="1">
    <citation type="submission" date="2021-04" db="EMBL/GenBank/DDBJ databases">
        <title>Genomics, taxonomy and metabolism of representatives of sulfur bacteria of the genus Thiothrix: Thiothrix fructosivorans QT, Thiothrix unzii A1T and three new species, Thiothrix subterranea sp. nov., Thiothrix litoralis sp. nov. and 'Candidatus Thiothrix anitrata' sp. nov.</title>
        <authorList>
            <person name="Ravin N.V."/>
            <person name="Smolyakov D."/>
            <person name="Rudenko T.S."/>
            <person name="Mardanov A.V."/>
            <person name="Beletsky A.V."/>
            <person name="Markov N.D."/>
            <person name="Fomenkov A.I."/>
            <person name="Roberts R.J."/>
            <person name="Karnachuk O.V."/>
            <person name="Novikov A."/>
            <person name="Grabovich M.Y."/>
        </authorList>
    </citation>
    <scope>NUCLEOTIDE SEQUENCE [LARGE SCALE GENOMIC DNA]</scope>
    <source>
        <strain evidence="1 2">AS</strain>
    </source>
</reference>
<sequence>MWYFSYCCTLKFSFLDAELTRYVGCDVKRIHEGGQALVELGLLEHIEKGALL</sequence>
<gene>
    <name evidence="1" type="ORF">J9253_09645</name>
</gene>
<organism evidence="1 2">
    <name type="scientific">Thiothrix litoralis</name>
    <dbReference type="NCBI Taxonomy" id="2891210"/>
    <lineage>
        <taxon>Bacteria</taxon>
        <taxon>Pseudomonadati</taxon>
        <taxon>Pseudomonadota</taxon>
        <taxon>Gammaproteobacteria</taxon>
        <taxon>Thiotrichales</taxon>
        <taxon>Thiotrichaceae</taxon>
        <taxon>Thiothrix</taxon>
    </lineage>
</organism>
<evidence type="ECO:0000313" key="2">
    <source>
        <dbReference type="Proteomes" id="UP000672039"/>
    </source>
</evidence>
<protein>
    <submittedName>
        <fullName evidence="1">Uncharacterized protein</fullName>
    </submittedName>
</protein>